<dbReference type="Proteomes" id="UP000654947">
    <property type="component" value="Unassembled WGS sequence"/>
</dbReference>
<feature type="transmembrane region" description="Helical" evidence="1">
    <location>
        <begin position="6"/>
        <end position="30"/>
    </location>
</feature>
<evidence type="ECO:0000313" key="2">
    <source>
        <dbReference type="EMBL" id="GHD23397.1"/>
    </source>
</evidence>
<reference evidence="2 3" key="1">
    <citation type="journal article" date="2014" name="Int. J. Syst. Evol. Microbiol.">
        <title>Complete genome sequence of Corynebacterium casei LMG S-19264T (=DSM 44701T), isolated from a smear-ripened cheese.</title>
        <authorList>
            <consortium name="US DOE Joint Genome Institute (JGI-PGF)"/>
            <person name="Walter F."/>
            <person name="Albersmeier A."/>
            <person name="Kalinowski J."/>
            <person name="Ruckert C."/>
        </authorList>
    </citation>
    <scope>NUCLEOTIDE SEQUENCE [LARGE SCALE GENOMIC DNA]</scope>
    <source>
        <strain evidence="2 3">KCTC 19473</strain>
    </source>
</reference>
<sequence>MIDVLFDLFIGLALLGVGILAVWGLAFYVLMAPSRTRDRAAIQHLHDRNQRRLEGGPR</sequence>
<protein>
    <submittedName>
        <fullName evidence="2">Uncharacterized protein</fullName>
    </submittedName>
</protein>
<evidence type="ECO:0000313" key="3">
    <source>
        <dbReference type="Proteomes" id="UP000654947"/>
    </source>
</evidence>
<dbReference type="RefSeq" id="WP_193517759.1">
    <property type="nucleotide sequence ID" value="NZ_BMXL01000007.1"/>
</dbReference>
<dbReference type="AlphaFoldDB" id="A0A919CGZ0"/>
<evidence type="ECO:0000256" key="1">
    <source>
        <dbReference type="SAM" id="Phobius"/>
    </source>
</evidence>
<keyword evidence="3" id="KW-1185">Reference proteome</keyword>
<gene>
    <name evidence="2" type="ORF">GCM10007147_18580</name>
</gene>
<comment type="caution">
    <text evidence="2">The sequence shown here is derived from an EMBL/GenBank/DDBJ whole genome shotgun (WGS) entry which is preliminary data.</text>
</comment>
<keyword evidence="1" id="KW-0472">Membrane</keyword>
<keyword evidence="1" id="KW-0812">Transmembrane</keyword>
<name>A0A919CGZ0_9ACTN</name>
<proteinExistence type="predicted"/>
<dbReference type="EMBL" id="BMXL01000007">
    <property type="protein sequence ID" value="GHD23397.1"/>
    <property type="molecule type" value="Genomic_DNA"/>
</dbReference>
<keyword evidence="1" id="KW-1133">Transmembrane helix</keyword>
<organism evidence="2 3">
    <name type="scientific">Nocardiopsis kunsanensis</name>
    <dbReference type="NCBI Taxonomy" id="141693"/>
    <lineage>
        <taxon>Bacteria</taxon>
        <taxon>Bacillati</taxon>
        <taxon>Actinomycetota</taxon>
        <taxon>Actinomycetes</taxon>
        <taxon>Streptosporangiales</taxon>
        <taxon>Nocardiopsidaceae</taxon>
        <taxon>Nocardiopsis</taxon>
    </lineage>
</organism>
<accession>A0A919CGZ0</accession>